<evidence type="ECO:0000313" key="3">
    <source>
        <dbReference type="Proteomes" id="UP000091956"/>
    </source>
</evidence>
<name>A0A1B8GJL7_9PEZI</name>
<reference evidence="2 3" key="1">
    <citation type="submission" date="2016-03" db="EMBL/GenBank/DDBJ databases">
        <title>Comparative genomics of Pseudogymnoascus destructans, the fungus causing white-nose syndrome of bats.</title>
        <authorList>
            <person name="Palmer J.M."/>
            <person name="Drees K.P."/>
            <person name="Foster J.T."/>
            <person name="Lindner D.L."/>
        </authorList>
    </citation>
    <scope>NUCLEOTIDE SEQUENCE [LARGE SCALE GENOMIC DNA]</scope>
    <source>
        <strain evidence="2 3">UAMH 10579</strain>
    </source>
</reference>
<dbReference type="AlphaFoldDB" id="A0A1B8GJL7"/>
<feature type="domain" description="Methyltransferase" evidence="1">
    <location>
        <begin position="38"/>
        <end position="161"/>
    </location>
</feature>
<dbReference type="InterPro" id="IPR025714">
    <property type="entry name" value="Methyltranfer_dom"/>
</dbReference>
<dbReference type="Pfam" id="PF13847">
    <property type="entry name" value="Methyltransf_31"/>
    <property type="match status" value="1"/>
</dbReference>
<organism evidence="2 3">
    <name type="scientific">Pseudogymnoascus verrucosus</name>
    <dbReference type="NCBI Taxonomy" id="342668"/>
    <lineage>
        <taxon>Eukaryota</taxon>
        <taxon>Fungi</taxon>
        <taxon>Dikarya</taxon>
        <taxon>Ascomycota</taxon>
        <taxon>Pezizomycotina</taxon>
        <taxon>Leotiomycetes</taxon>
        <taxon>Thelebolales</taxon>
        <taxon>Thelebolaceae</taxon>
        <taxon>Pseudogymnoascus</taxon>
    </lineage>
</organism>
<keyword evidence="3" id="KW-1185">Reference proteome</keyword>
<proteinExistence type="predicted"/>
<accession>A0A1B8GJL7</accession>
<reference evidence="3" key="2">
    <citation type="journal article" date="2018" name="Nat. Commun.">
        <title>Extreme sensitivity to ultraviolet light in the fungal pathogen causing white-nose syndrome of bats.</title>
        <authorList>
            <person name="Palmer J.M."/>
            <person name="Drees K.P."/>
            <person name="Foster J.T."/>
            <person name="Lindner D.L."/>
        </authorList>
    </citation>
    <scope>NUCLEOTIDE SEQUENCE [LARGE SCALE GENOMIC DNA]</scope>
    <source>
        <strain evidence="3">UAMH 10579</strain>
    </source>
</reference>
<dbReference type="Gene3D" id="3.40.50.150">
    <property type="entry name" value="Vaccinia Virus protein VP39"/>
    <property type="match status" value="1"/>
</dbReference>
<dbReference type="PANTHER" id="PTHR43591">
    <property type="entry name" value="METHYLTRANSFERASE"/>
    <property type="match status" value="1"/>
</dbReference>
<gene>
    <name evidence="2" type="ORF">VE01_06719</name>
</gene>
<dbReference type="OrthoDB" id="10017101at2759"/>
<sequence>MAQQQPSIYTTDHASSVLQTHKWRTVANSAAYLLPYLKPGMTILDVGCGPGSISIDIARLVPGSHVTGIDVADPLNEARDSAAAIGVTNVVFKVGDIHALDFPDASFDVVHAHQVLQHISDPVLALREMRRVAKPGGIVAARESASMAWFPESEGITAWRDLTARVSRAKGGNPHPGSGIHSWAREAGFEKSQVACSTGSWCFSTDEERAYWGGSMAERALSSGFAKIAIEGGYATMEELKDISKAWLDFVDDDLAWFGLLHGEIVCTV</sequence>
<dbReference type="CDD" id="cd02440">
    <property type="entry name" value="AdoMet_MTases"/>
    <property type="match status" value="1"/>
</dbReference>
<evidence type="ECO:0000259" key="1">
    <source>
        <dbReference type="Pfam" id="PF13847"/>
    </source>
</evidence>
<evidence type="ECO:0000313" key="2">
    <source>
        <dbReference type="EMBL" id="OBT95994.1"/>
    </source>
</evidence>
<protein>
    <recommendedName>
        <fullName evidence="1">Methyltransferase domain-containing protein</fullName>
    </recommendedName>
</protein>
<dbReference type="SUPFAM" id="SSF53335">
    <property type="entry name" value="S-adenosyl-L-methionine-dependent methyltransferases"/>
    <property type="match status" value="1"/>
</dbReference>
<dbReference type="EMBL" id="KV460231">
    <property type="protein sequence ID" value="OBT95994.1"/>
    <property type="molecule type" value="Genomic_DNA"/>
</dbReference>
<dbReference type="InterPro" id="IPR029063">
    <property type="entry name" value="SAM-dependent_MTases_sf"/>
</dbReference>
<dbReference type="RefSeq" id="XP_018129727.1">
    <property type="nucleotide sequence ID" value="XM_018276159.2"/>
</dbReference>
<dbReference type="PANTHER" id="PTHR43591:SF24">
    <property type="entry name" value="2-METHOXY-6-POLYPRENYL-1,4-BENZOQUINOL METHYLASE, MITOCHONDRIAL"/>
    <property type="match status" value="1"/>
</dbReference>
<dbReference type="GO" id="GO:0008168">
    <property type="term" value="F:methyltransferase activity"/>
    <property type="evidence" value="ECO:0007669"/>
    <property type="project" value="TreeGrafter"/>
</dbReference>
<dbReference type="Proteomes" id="UP000091956">
    <property type="component" value="Unassembled WGS sequence"/>
</dbReference>
<dbReference type="GeneID" id="28840105"/>
<dbReference type="STRING" id="342668.A0A1B8GJL7"/>